<protein>
    <submittedName>
        <fullName evidence="2">Uncharacterized protein</fullName>
    </submittedName>
</protein>
<organism evidence="2 3">
    <name type="scientific">Streptomyces graminofaciens</name>
    <dbReference type="NCBI Taxonomy" id="68212"/>
    <lineage>
        <taxon>Bacteria</taxon>
        <taxon>Bacillati</taxon>
        <taxon>Actinomycetota</taxon>
        <taxon>Actinomycetes</taxon>
        <taxon>Kitasatosporales</taxon>
        <taxon>Streptomycetaceae</taxon>
        <taxon>Streptomyces</taxon>
    </lineage>
</organism>
<reference evidence="2 3" key="1">
    <citation type="journal article" date="2010" name="ChemBioChem">
        <title>Cloning and characterization of the biosynthetic gene cluster of 16-membered macrolide antibiotic FD-891: involvement of a dual functional cytochrome P450 monooxygenase catalyzing epoxidation and hydroxylation.</title>
        <authorList>
            <person name="Kudo F."/>
            <person name="Motegi A."/>
            <person name="Mizoue K."/>
            <person name="Eguchi T."/>
        </authorList>
    </citation>
    <scope>NUCLEOTIDE SEQUENCE [LARGE SCALE GENOMIC DNA]</scope>
    <source>
        <strain evidence="2 3">A-8890</strain>
    </source>
</reference>
<dbReference type="EMBL" id="AP018448">
    <property type="protein sequence ID" value="BBC30508.1"/>
    <property type="molecule type" value="Genomic_DNA"/>
</dbReference>
<proteinExistence type="predicted"/>
<evidence type="ECO:0000313" key="2">
    <source>
        <dbReference type="EMBL" id="BBC30508.1"/>
    </source>
</evidence>
<keyword evidence="3" id="KW-1185">Reference proteome</keyword>
<sequence length="86" mass="8707">MRTLIGGAAPPAPHRPGRVPGDGVYDARTPRIGEPVGNHGDCRGPFRGPAATATMTRGMRVLAGCQGSRIRLLAGVLSHAGVLAGA</sequence>
<name>A0ABN5VE38_9ACTN</name>
<evidence type="ECO:0000313" key="3">
    <source>
        <dbReference type="Proteomes" id="UP001321542"/>
    </source>
</evidence>
<accession>A0ABN5VE38</accession>
<dbReference type="Proteomes" id="UP001321542">
    <property type="component" value="Chromosome"/>
</dbReference>
<evidence type="ECO:0000256" key="1">
    <source>
        <dbReference type="SAM" id="MobiDB-lite"/>
    </source>
</evidence>
<reference evidence="2 3" key="2">
    <citation type="journal article" date="2023" name="ChemBioChem">
        <title>Acyltransferase Domain Exchange between Two Independent Type I Polyketide Synthases in the Same Producer Strain of Macrolide Antibiotics.</title>
        <authorList>
            <person name="Kudo F."/>
            <person name="Kishikawa K."/>
            <person name="Tsuboi K."/>
            <person name="Kido T."/>
            <person name="Usui T."/>
            <person name="Hashimoto J."/>
            <person name="Shin-Ya K."/>
            <person name="Miyanaga A."/>
            <person name="Eguchi T."/>
        </authorList>
    </citation>
    <scope>NUCLEOTIDE SEQUENCE [LARGE SCALE GENOMIC DNA]</scope>
    <source>
        <strain evidence="2 3">A-8890</strain>
    </source>
</reference>
<gene>
    <name evidence="2" type="ORF">SGFS_018020</name>
</gene>
<feature type="region of interest" description="Disordered" evidence="1">
    <location>
        <begin position="1"/>
        <end position="45"/>
    </location>
</feature>